<dbReference type="Proteomes" id="UP000219036">
    <property type="component" value="Unassembled WGS sequence"/>
</dbReference>
<dbReference type="EMBL" id="OBEI01000004">
    <property type="protein sequence ID" value="SNZ08270.1"/>
    <property type="molecule type" value="Genomic_DNA"/>
</dbReference>
<keyword evidence="2" id="KW-1185">Reference proteome</keyword>
<dbReference type="RefSeq" id="WP_097000416.1">
    <property type="nucleotide sequence ID" value="NZ_OBEI01000004.1"/>
</dbReference>
<proteinExistence type="predicted"/>
<accession>A0A285NFM5</accession>
<sequence length="159" mass="18935">MSKLRPSFNWAFKKFIQRKNPVVFQLKTGNSPKTVYSWAKEEGDFYYRKDPITKAVELLDVFKDETPELFQQVITEILRRYGYVPVKEEALKDEEDIHLSKLMKELHDVPQTEVEILEDGRITKEELIRYLNEIDEALTVLNQKRAIIRQKVVSLREKY</sequence>
<evidence type="ECO:0000313" key="2">
    <source>
        <dbReference type="Proteomes" id="UP000219036"/>
    </source>
</evidence>
<dbReference type="OrthoDB" id="9832340at2"/>
<protein>
    <submittedName>
        <fullName evidence="1">Uncharacterized protein</fullName>
    </submittedName>
</protein>
<reference evidence="2" key="1">
    <citation type="submission" date="2017-09" db="EMBL/GenBank/DDBJ databases">
        <authorList>
            <person name="Varghese N."/>
            <person name="Submissions S."/>
        </authorList>
    </citation>
    <scope>NUCLEOTIDE SEQUENCE [LARGE SCALE GENOMIC DNA]</scope>
    <source>
        <strain evidence="2">DSM 15103</strain>
    </source>
</reference>
<name>A0A285NFM5_9AQUI</name>
<organism evidence="1 2">
    <name type="scientific">Persephonella hydrogeniphila</name>
    <dbReference type="NCBI Taxonomy" id="198703"/>
    <lineage>
        <taxon>Bacteria</taxon>
        <taxon>Pseudomonadati</taxon>
        <taxon>Aquificota</taxon>
        <taxon>Aquificia</taxon>
        <taxon>Aquificales</taxon>
        <taxon>Hydrogenothermaceae</taxon>
        <taxon>Persephonella</taxon>
    </lineage>
</organism>
<evidence type="ECO:0000313" key="1">
    <source>
        <dbReference type="EMBL" id="SNZ08270.1"/>
    </source>
</evidence>
<gene>
    <name evidence="1" type="ORF">SAMN06265182_1244</name>
</gene>
<dbReference type="AlphaFoldDB" id="A0A285NFM5"/>